<dbReference type="InterPro" id="IPR013328">
    <property type="entry name" value="6PGD_dom2"/>
</dbReference>
<feature type="domain" description="Mannitol dehydrogenase C-terminal" evidence="10">
    <location>
        <begin position="202"/>
        <end position="379"/>
    </location>
</feature>
<evidence type="ECO:0000256" key="3">
    <source>
        <dbReference type="ARBA" id="ARBA00016219"/>
    </source>
</evidence>
<dbReference type="GO" id="GO:0008926">
    <property type="term" value="F:mannitol-1-phosphate 5-dehydrogenase activity"/>
    <property type="evidence" value="ECO:0007669"/>
    <property type="project" value="UniProtKB-UniRule"/>
</dbReference>
<dbReference type="STRING" id="112248.SAMN05444392_103303"/>
<evidence type="ECO:0000256" key="5">
    <source>
        <dbReference type="ARBA" id="ARBA00023027"/>
    </source>
</evidence>
<gene>
    <name evidence="7" type="primary">mtlD</name>
    <name evidence="11" type="ORF">SAMN05444392_103303</name>
</gene>
<dbReference type="HAMAP" id="MF_00196">
    <property type="entry name" value="Mannitol_dehydrog"/>
    <property type="match status" value="1"/>
</dbReference>
<dbReference type="PANTHER" id="PTHR30524:SF0">
    <property type="entry name" value="ALTRONATE OXIDOREDUCTASE-RELATED"/>
    <property type="match status" value="1"/>
</dbReference>
<dbReference type="PANTHER" id="PTHR30524">
    <property type="entry name" value="MANNITOL-1-PHOSPHATE 5-DEHYDROGENASE"/>
    <property type="match status" value="1"/>
</dbReference>
<evidence type="ECO:0000256" key="6">
    <source>
        <dbReference type="ARBA" id="ARBA00048615"/>
    </source>
</evidence>
<dbReference type="Pfam" id="PF08125">
    <property type="entry name" value="Mannitol_dh_C"/>
    <property type="match status" value="1"/>
</dbReference>
<evidence type="ECO:0000313" key="11">
    <source>
        <dbReference type="EMBL" id="SHE82776.1"/>
    </source>
</evidence>
<dbReference type="InterPro" id="IPR013118">
    <property type="entry name" value="Mannitol_DH_C"/>
</dbReference>
<dbReference type="Gene3D" id="1.10.1040.10">
    <property type="entry name" value="N-(1-d-carboxylethyl)-l-norvaline Dehydrogenase, domain 2"/>
    <property type="match status" value="1"/>
</dbReference>
<comment type="catalytic activity">
    <reaction evidence="6 7">
        <text>D-mannitol 1-phosphate + NAD(+) = beta-D-fructose 6-phosphate + NADH + H(+)</text>
        <dbReference type="Rhea" id="RHEA:19661"/>
        <dbReference type="ChEBI" id="CHEBI:15378"/>
        <dbReference type="ChEBI" id="CHEBI:57540"/>
        <dbReference type="ChEBI" id="CHEBI:57634"/>
        <dbReference type="ChEBI" id="CHEBI:57945"/>
        <dbReference type="ChEBI" id="CHEBI:61381"/>
        <dbReference type="EC" id="1.1.1.17"/>
    </reaction>
</comment>
<keyword evidence="4 7" id="KW-0560">Oxidoreductase</keyword>
<dbReference type="InterPro" id="IPR008927">
    <property type="entry name" value="6-PGluconate_DH-like_C_sf"/>
</dbReference>
<dbReference type="GO" id="GO:0019592">
    <property type="term" value="P:mannitol catabolic process"/>
    <property type="evidence" value="ECO:0007669"/>
    <property type="project" value="TreeGrafter"/>
</dbReference>
<evidence type="ECO:0000259" key="10">
    <source>
        <dbReference type="Pfam" id="PF08125"/>
    </source>
</evidence>
<feature type="region of interest" description="Disordered" evidence="8">
    <location>
        <begin position="391"/>
        <end position="415"/>
    </location>
</feature>
<organism evidence="11 12">
    <name type="scientific">Seinonella peptonophila</name>
    <dbReference type="NCBI Taxonomy" id="112248"/>
    <lineage>
        <taxon>Bacteria</taxon>
        <taxon>Bacillati</taxon>
        <taxon>Bacillota</taxon>
        <taxon>Bacilli</taxon>
        <taxon>Bacillales</taxon>
        <taxon>Thermoactinomycetaceae</taxon>
        <taxon>Seinonella</taxon>
    </lineage>
</organism>
<evidence type="ECO:0000256" key="4">
    <source>
        <dbReference type="ARBA" id="ARBA00023002"/>
    </source>
</evidence>
<dbReference type="InterPro" id="IPR023028">
    <property type="entry name" value="Mannitol_1_phos_5_DH"/>
</dbReference>
<dbReference type="AlphaFoldDB" id="A0A1M4WNF8"/>
<dbReference type="InterPro" id="IPR000669">
    <property type="entry name" value="Mannitol_DH"/>
</dbReference>
<evidence type="ECO:0000259" key="9">
    <source>
        <dbReference type="Pfam" id="PF01232"/>
    </source>
</evidence>
<comment type="similarity">
    <text evidence="1 7">Belongs to the mannitol dehydrogenase family.</text>
</comment>
<dbReference type="SUPFAM" id="SSF48179">
    <property type="entry name" value="6-phosphogluconate dehydrogenase C-terminal domain-like"/>
    <property type="match status" value="1"/>
</dbReference>
<evidence type="ECO:0000313" key="12">
    <source>
        <dbReference type="Proteomes" id="UP000184476"/>
    </source>
</evidence>
<keyword evidence="12" id="KW-1185">Reference proteome</keyword>
<dbReference type="InterPro" id="IPR013131">
    <property type="entry name" value="Mannitol_DH_N"/>
</dbReference>
<comment type="caution">
    <text evidence="7">Lacks conserved residue(s) required for the propagation of feature annotation.</text>
</comment>
<proteinExistence type="inferred from homology"/>
<evidence type="ECO:0000256" key="2">
    <source>
        <dbReference type="ARBA" id="ARBA00012939"/>
    </source>
</evidence>
<feature type="domain" description="Mannitol dehydrogenase N-terminal" evidence="9">
    <location>
        <begin position="1"/>
        <end position="190"/>
    </location>
</feature>
<dbReference type="EMBL" id="FQVL01000003">
    <property type="protein sequence ID" value="SHE82776.1"/>
    <property type="molecule type" value="Genomic_DNA"/>
</dbReference>
<dbReference type="SUPFAM" id="SSF51735">
    <property type="entry name" value="NAD(P)-binding Rossmann-fold domains"/>
    <property type="match status" value="1"/>
</dbReference>
<dbReference type="GO" id="GO:0005829">
    <property type="term" value="C:cytosol"/>
    <property type="evidence" value="ECO:0007669"/>
    <property type="project" value="TreeGrafter"/>
</dbReference>
<keyword evidence="5 7" id="KW-0520">NAD</keyword>
<accession>A0A1M4WNF8</accession>
<name>A0A1M4WNF8_9BACL</name>
<dbReference type="EC" id="1.1.1.17" evidence="2 7"/>
<dbReference type="PRINTS" id="PR00084">
    <property type="entry name" value="MTLDHDRGNASE"/>
</dbReference>
<evidence type="ECO:0000256" key="7">
    <source>
        <dbReference type="HAMAP-Rule" id="MF_00196"/>
    </source>
</evidence>
<dbReference type="Gene3D" id="3.40.50.720">
    <property type="entry name" value="NAD(P)-binding Rossmann-like Domain"/>
    <property type="match status" value="1"/>
</dbReference>
<reference evidence="11 12" key="1">
    <citation type="submission" date="2016-11" db="EMBL/GenBank/DDBJ databases">
        <authorList>
            <person name="Jaros S."/>
            <person name="Januszkiewicz K."/>
            <person name="Wedrychowicz H."/>
        </authorList>
    </citation>
    <scope>NUCLEOTIDE SEQUENCE [LARGE SCALE GENOMIC DNA]</scope>
    <source>
        <strain evidence="11 12">DSM 44666</strain>
    </source>
</reference>
<protein>
    <recommendedName>
        <fullName evidence="3 7">Mannitol-1-phosphate 5-dehydrogenase</fullName>
        <ecNumber evidence="2 7">1.1.1.17</ecNumber>
    </recommendedName>
</protein>
<dbReference type="Proteomes" id="UP000184476">
    <property type="component" value="Unassembled WGS sequence"/>
</dbReference>
<evidence type="ECO:0000256" key="1">
    <source>
        <dbReference type="ARBA" id="ARBA00006541"/>
    </source>
</evidence>
<sequence length="415" mass="47205">MKVVHFGPGNIGRGFIGSLLIQEGHEVTFIGVNEDLDKALNEQNTYDVEILDDEPKIIQVDHFKSINSRTNSNQAIEAIGQADLITTAIGPSNLKSVSSLIAKGLLENINNPRYIHVIACENMLNGSQTLKQEVLSHCSTQEREWLEQWVGFPNAVIDRIVPSEKSKESLTVKVEPYFEWVIDKGGLKGDLEIPHVKIEERLTPFIFRKLYTVNTAHAIAAYAGYQMGMENIDEAIKHRDIRMLIRKCLEECGQLMTRKHGFHPLIQAQYIEETLKRFSNPHFIDPVARVARSPQRKLGPEDRLLGPALYLFEEQLKEPRHLIKACAIALSYNHPDDKEAMEIQENIHNHGVTQTFADIAKLPHSHQLVREVSEQYDQLQTKGISSFLKSRHLPPPQRGYFPVITRSKGKDERDM</sequence>
<evidence type="ECO:0000256" key="8">
    <source>
        <dbReference type="SAM" id="MobiDB-lite"/>
    </source>
</evidence>
<dbReference type="Pfam" id="PF01232">
    <property type="entry name" value="Mannitol_dh"/>
    <property type="match status" value="1"/>
</dbReference>
<dbReference type="InterPro" id="IPR036291">
    <property type="entry name" value="NAD(P)-bd_dom_sf"/>
</dbReference>
<dbReference type="NCBIfam" id="NF002652">
    <property type="entry name" value="PRK02318.2-5"/>
    <property type="match status" value="1"/>
</dbReference>
<dbReference type="RefSeq" id="WP_073154379.1">
    <property type="nucleotide sequence ID" value="NZ_FQVL01000003.1"/>
</dbReference>